<reference evidence="2" key="1">
    <citation type="journal article" date="2013" name="J. Plant Res.">
        <title>Effect of fungi and light on seed germination of three Opuntia species from semiarid lands of central Mexico.</title>
        <authorList>
            <person name="Delgado-Sanchez P."/>
            <person name="Jimenez-Bremont J.F."/>
            <person name="Guerrero-Gonzalez Mde L."/>
            <person name="Flores J."/>
        </authorList>
    </citation>
    <scope>NUCLEOTIDE SEQUENCE</scope>
    <source>
        <tissue evidence="2">Cladode</tissue>
    </source>
</reference>
<dbReference type="EMBL" id="GISG01131271">
    <property type="protein sequence ID" value="MBA4643065.1"/>
    <property type="molecule type" value="Transcribed_RNA"/>
</dbReference>
<keyword evidence="1" id="KW-0472">Membrane</keyword>
<proteinExistence type="predicted"/>
<reference evidence="2" key="2">
    <citation type="submission" date="2020-07" db="EMBL/GenBank/DDBJ databases">
        <authorList>
            <person name="Vera ALvarez R."/>
            <person name="Arias-Moreno D.M."/>
            <person name="Jimenez-Jacinto V."/>
            <person name="Jimenez-Bremont J.F."/>
            <person name="Swaminathan K."/>
            <person name="Moose S.P."/>
            <person name="Guerrero-Gonzalez M.L."/>
            <person name="Marino-Ramirez L."/>
            <person name="Landsman D."/>
            <person name="Rodriguez-Kessler M."/>
            <person name="Delgado-Sanchez P."/>
        </authorList>
    </citation>
    <scope>NUCLEOTIDE SEQUENCE</scope>
    <source>
        <tissue evidence="2">Cladode</tissue>
    </source>
</reference>
<organism evidence="2">
    <name type="scientific">Opuntia streptacantha</name>
    <name type="common">Prickly pear cactus</name>
    <name type="synonym">Opuntia cardona</name>
    <dbReference type="NCBI Taxonomy" id="393608"/>
    <lineage>
        <taxon>Eukaryota</taxon>
        <taxon>Viridiplantae</taxon>
        <taxon>Streptophyta</taxon>
        <taxon>Embryophyta</taxon>
        <taxon>Tracheophyta</taxon>
        <taxon>Spermatophyta</taxon>
        <taxon>Magnoliopsida</taxon>
        <taxon>eudicotyledons</taxon>
        <taxon>Gunneridae</taxon>
        <taxon>Pentapetalae</taxon>
        <taxon>Caryophyllales</taxon>
        <taxon>Cactineae</taxon>
        <taxon>Cactaceae</taxon>
        <taxon>Opuntioideae</taxon>
        <taxon>Opuntia</taxon>
    </lineage>
</organism>
<accession>A0A7C9DM15</accession>
<keyword evidence="1" id="KW-1133">Transmembrane helix</keyword>
<feature type="transmembrane region" description="Helical" evidence="1">
    <location>
        <begin position="30"/>
        <end position="55"/>
    </location>
</feature>
<dbReference type="AlphaFoldDB" id="A0A7C9DM15"/>
<sequence>MLCHSRGGLLMKLLLPCYPIFRMFFLRNFWITYLFSANIIIALVILNSFSVSMAYPEDTWLTSPQKVIYLTSHLPYLLTYFSNLHLHPELREVHHQPVNRPTAMMKT</sequence>
<name>A0A7C9DM15_OPUST</name>
<evidence type="ECO:0000256" key="1">
    <source>
        <dbReference type="SAM" id="Phobius"/>
    </source>
</evidence>
<keyword evidence="1" id="KW-0812">Transmembrane</keyword>
<protein>
    <submittedName>
        <fullName evidence="2">Uncharacterized protein</fullName>
    </submittedName>
</protein>
<evidence type="ECO:0000313" key="2">
    <source>
        <dbReference type="EMBL" id="MBA4643065.1"/>
    </source>
</evidence>